<dbReference type="EMBL" id="JAAVJR010000002">
    <property type="protein sequence ID" value="NJW52342.1"/>
    <property type="molecule type" value="Genomic_DNA"/>
</dbReference>
<gene>
    <name evidence="2" type="ORF">HC175_05375</name>
</gene>
<protein>
    <submittedName>
        <fullName evidence="2">GNAT family N-acetyltransferase</fullName>
    </submittedName>
</protein>
<accession>A0ABX1CX37</accession>
<evidence type="ECO:0000313" key="2">
    <source>
        <dbReference type="EMBL" id="NJW52342.1"/>
    </source>
</evidence>
<evidence type="ECO:0000313" key="3">
    <source>
        <dbReference type="Proteomes" id="UP000703674"/>
    </source>
</evidence>
<dbReference type="PROSITE" id="PS51186">
    <property type="entry name" value="GNAT"/>
    <property type="match status" value="2"/>
</dbReference>
<evidence type="ECO:0000259" key="1">
    <source>
        <dbReference type="PROSITE" id="PS51186"/>
    </source>
</evidence>
<sequence length="312" mass="35679">MIKPPFPVYPELTSEKVILRQLRHDEVRELLSISYYDGEKTTTEAEALEMLQRIELDYQKGETIHWGIEERKSGALTGTCGFYRGFRNASWELGCIMRSEFQRKGYMTTALRLATGFGFKLGLTRVFAETSNSNFAAVGLMTGLFFDQIKVEDTAVTFELLREDLYSIRAYKSSDQYKVLSLLRSNTPDFFHPSEEKDLLSYLENEVQQYFVAEGLGTILGAGGINYGFEGGTAARISWDMVHPEFQGLGIGKKLTSMRIKEIMKNPEIKKIEVRTTSQAEKFYHEMGFKKVFFAKDFWAPGFDLCTMQMCI</sequence>
<name>A0ABX1CX37_9FLAO</name>
<dbReference type="Gene3D" id="3.40.630.30">
    <property type="match status" value="2"/>
</dbReference>
<dbReference type="CDD" id="cd04301">
    <property type="entry name" value="NAT_SF"/>
    <property type="match status" value="1"/>
</dbReference>
<organism evidence="2 3">
    <name type="scientific">Salinimicrobium oceani</name>
    <dbReference type="NCBI Taxonomy" id="2722702"/>
    <lineage>
        <taxon>Bacteria</taxon>
        <taxon>Pseudomonadati</taxon>
        <taxon>Bacteroidota</taxon>
        <taxon>Flavobacteriia</taxon>
        <taxon>Flavobacteriales</taxon>
        <taxon>Flavobacteriaceae</taxon>
        <taxon>Salinimicrobium</taxon>
    </lineage>
</organism>
<comment type="caution">
    <text evidence="2">The sequence shown here is derived from an EMBL/GenBank/DDBJ whole genome shotgun (WGS) entry which is preliminary data.</text>
</comment>
<proteinExistence type="predicted"/>
<dbReference type="InterPro" id="IPR000182">
    <property type="entry name" value="GNAT_dom"/>
</dbReference>
<feature type="domain" description="N-acetyltransferase" evidence="1">
    <location>
        <begin position="17"/>
        <end position="163"/>
    </location>
</feature>
<feature type="domain" description="N-acetyltransferase" evidence="1">
    <location>
        <begin position="166"/>
        <end position="312"/>
    </location>
</feature>
<reference evidence="2 3" key="1">
    <citation type="submission" date="2020-03" db="EMBL/GenBank/DDBJ databases">
        <title>Salinimicrobium sp. nov, isolated from SCS.</title>
        <authorList>
            <person name="Cao W.R."/>
        </authorList>
    </citation>
    <scope>NUCLEOTIDE SEQUENCE [LARGE SCALE GENOMIC DNA]</scope>
    <source>
        <strain evidence="3">J15B91</strain>
    </source>
</reference>
<dbReference type="SUPFAM" id="SSF55729">
    <property type="entry name" value="Acyl-CoA N-acyltransferases (Nat)"/>
    <property type="match status" value="2"/>
</dbReference>
<dbReference type="Proteomes" id="UP000703674">
    <property type="component" value="Unassembled WGS sequence"/>
</dbReference>
<dbReference type="Pfam" id="PF13302">
    <property type="entry name" value="Acetyltransf_3"/>
    <property type="match status" value="1"/>
</dbReference>
<dbReference type="RefSeq" id="WP_168137444.1">
    <property type="nucleotide sequence ID" value="NZ_JAAVJR010000002.1"/>
</dbReference>
<keyword evidence="3" id="KW-1185">Reference proteome</keyword>
<dbReference type="Pfam" id="PF13673">
    <property type="entry name" value="Acetyltransf_10"/>
    <property type="match status" value="1"/>
</dbReference>
<dbReference type="InterPro" id="IPR016181">
    <property type="entry name" value="Acyl_CoA_acyltransferase"/>
</dbReference>
<dbReference type="InterPro" id="IPR051531">
    <property type="entry name" value="N-acetyltransferase"/>
</dbReference>
<dbReference type="PANTHER" id="PTHR43792">
    <property type="entry name" value="GNAT FAMILY, PUTATIVE (AFU_ORTHOLOGUE AFUA_3G00765)-RELATED-RELATED"/>
    <property type="match status" value="1"/>
</dbReference>